<evidence type="ECO:0000313" key="2">
    <source>
        <dbReference type="Proteomes" id="UP000635885"/>
    </source>
</evidence>
<dbReference type="InterPro" id="IPR008972">
    <property type="entry name" value="Cupredoxin"/>
</dbReference>
<keyword evidence="2" id="KW-1185">Reference proteome</keyword>
<comment type="caution">
    <text evidence="1">The sequence shown here is derived from an EMBL/GenBank/DDBJ whole genome shotgun (WGS) entry which is preliminary data.</text>
</comment>
<accession>A0ABQ1MFA7</accession>
<proteinExistence type="predicted"/>
<sequence length="154" mass="15993">MKKTIGILTTGLLLIAATFGCSKEDEMPDPNAISATITVNNVGTSAYIFTAVNGNGAAATLNMENAPLTLKIGSRYQIINLAGLPHPFLIKGIGNTTLLAQNDVVGTFESNSAVNFISTDTGITFTLTAEMAAQIAPYQCGRHAAMTGNISAIN</sequence>
<name>A0ABQ1MFA7_9BACT</name>
<protein>
    <submittedName>
        <fullName evidence="1">Uncharacterized protein</fullName>
    </submittedName>
</protein>
<dbReference type="Proteomes" id="UP000635885">
    <property type="component" value="Unassembled WGS sequence"/>
</dbReference>
<gene>
    <name evidence="1" type="ORF">GCM10010993_17830</name>
</gene>
<dbReference type="SUPFAM" id="SSF49503">
    <property type="entry name" value="Cupredoxins"/>
    <property type="match status" value="1"/>
</dbReference>
<dbReference type="RefSeq" id="WP_188441931.1">
    <property type="nucleotide sequence ID" value="NZ_BMFD01000005.1"/>
</dbReference>
<organism evidence="1 2">
    <name type="scientific">Belliella aquatica</name>
    <dbReference type="NCBI Taxonomy" id="1323734"/>
    <lineage>
        <taxon>Bacteria</taxon>
        <taxon>Pseudomonadati</taxon>
        <taxon>Bacteroidota</taxon>
        <taxon>Cytophagia</taxon>
        <taxon>Cytophagales</taxon>
        <taxon>Cyclobacteriaceae</taxon>
        <taxon>Belliella</taxon>
    </lineage>
</organism>
<dbReference type="EMBL" id="BMFD01000005">
    <property type="protein sequence ID" value="GGC39507.1"/>
    <property type="molecule type" value="Genomic_DNA"/>
</dbReference>
<dbReference type="PROSITE" id="PS51257">
    <property type="entry name" value="PROKAR_LIPOPROTEIN"/>
    <property type="match status" value="1"/>
</dbReference>
<evidence type="ECO:0000313" key="1">
    <source>
        <dbReference type="EMBL" id="GGC39507.1"/>
    </source>
</evidence>
<reference evidence="2" key="1">
    <citation type="journal article" date="2019" name="Int. J. Syst. Evol. Microbiol.">
        <title>The Global Catalogue of Microorganisms (GCM) 10K type strain sequencing project: providing services to taxonomists for standard genome sequencing and annotation.</title>
        <authorList>
            <consortium name="The Broad Institute Genomics Platform"/>
            <consortium name="The Broad Institute Genome Sequencing Center for Infectious Disease"/>
            <person name="Wu L."/>
            <person name="Ma J."/>
        </authorList>
    </citation>
    <scope>NUCLEOTIDE SEQUENCE [LARGE SCALE GENOMIC DNA]</scope>
    <source>
        <strain evidence="2">CGMCC 1.12479</strain>
    </source>
</reference>